<dbReference type="Proteomes" id="UP000031473">
    <property type="component" value="Unassembled WGS sequence"/>
</dbReference>
<accession>A0A0C1CV67</accession>
<dbReference type="RefSeq" id="WP_039353518.1">
    <property type="nucleotide sequence ID" value="NZ_FOLA01000011.1"/>
</dbReference>
<name>A0A0C1CV67_9FLAO</name>
<reference evidence="1 2" key="1">
    <citation type="submission" date="2014-10" db="EMBL/GenBank/DDBJ databases">
        <title>Kaistella jeonii genome.</title>
        <authorList>
            <person name="Clayton J.T."/>
            <person name="Newman J.D."/>
        </authorList>
    </citation>
    <scope>NUCLEOTIDE SEQUENCE [LARGE SCALE GENOMIC DNA]</scope>
    <source>
        <strain evidence="1 2">DSM 17048</strain>
    </source>
</reference>
<evidence type="ECO:0000313" key="2">
    <source>
        <dbReference type="Proteomes" id="UP000031473"/>
    </source>
</evidence>
<evidence type="ECO:0000313" key="1">
    <source>
        <dbReference type="EMBL" id="KIA88221.1"/>
    </source>
</evidence>
<dbReference type="OrthoDB" id="1267107at2"/>
<comment type="caution">
    <text evidence="1">The sequence shown here is derived from an EMBL/GenBank/DDBJ whole genome shotgun (WGS) entry which is preliminary data.</text>
</comment>
<protein>
    <submittedName>
        <fullName evidence="1">Uncharacterized protein</fullName>
    </submittedName>
</protein>
<sequence length="218" mass="25189">MKKSLYILSLLLMVSCSKESKIISEILPQDSTKLIPVDSLKNANLKTESGKLSKEETLKKLNNEILSTLKSKDYDSFSNYIHPEKGITFSMYSYINPKKDKHFSGEGFKNYSATKTRFTWGEKDGTGDLLVLSIKDYMTEWVFTRNFKNSEFYFNEFKGIGNTINNIKKIYPNDLFTENFIPGTEIFSGMDWSSLIFVFEQYNDNYYLVAVANNSWTT</sequence>
<gene>
    <name evidence="1" type="ORF">OA86_11915</name>
</gene>
<dbReference type="PROSITE" id="PS51257">
    <property type="entry name" value="PROKAR_LIPOPROTEIN"/>
    <property type="match status" value="1"/>
</dbReference>
<keyword evidence="2" id="KW-1185">Reference proteome</keyword>
<dbReference type="AlphaFoldDB" id="A0A0C1CV67"/>
<organism evidence="1 2">
    <name type="scientific">Kaistella jeonii</name>
    <dbReference type="NCBI Taxonomy" id="266749"/>
    <lineage>
        <taxon>Bacteria</taxon>
        <taxon>Pseudomonadati</taxon>
        <taxon>Bacteroidota</taxon>
        <taxon>Flavobacteriia</taxon>
        <taxon>Flavobacteriales</taxon>
        <taxon>Weeksellaceae</taxon>
        <taxon>Chryseobacterium group</taxon>
        <taxon>Kaistella</taxon>
    </lineage>
</organism>
<proteinExistence type="predicted"/>
<dbReference type="STRING" id="266749.SAMN05421876_11139"/>
<dbReference type="EMBL" id="JSYL01000009">
    <property type="protein sequence ID" value="KIA88221.1"/>
    <property type="molecule type" value="Genomic_DNA"/>
</dbReference>